<feature type="compositionally biased region" description="Low complexity" evidence="1">
    <location>
        <begin position="54"/>
        <end position="68"/>
    </location>
</feature>
<feature type="compositionally biased region" description="Pro residues" evidence="1">
    <location>
        <begin position="89"/>
        <end position="98"/>
    </location>
</feature>
<dbReference type="RefSeq" id="WP_166861531.1">
    <property type="nucleotide sequence ID" value="NZ_JAAQOM010000012.1"/>
</dbReference>
<dbReference type="Proteomes" id="UP000716322">
    <property type="component" value="Unassembled WGS sequence"/>
</dbReference>
<name>A0ABX0PFX8_9BURK</name>
<dbReference type="EMBL" id="JAAQOM010000012">
    <property type="protein sequence ID" value="NIA55935.1"/>
    <property type="molecule type" value="Genomic_DNA"/>
</dbReference>
<keyword evidence="3" id="KW-1185">Reference proteome</keyword>
<accession>A0ABX0PFX8</accession>
<gene>
    <name evidence="2" type="ORF">HAV22_20070</name>
</gene>
<feature type="compositionally biased region" description="Low complexity" evidence="1">
    <location>
        <begin position="99"/>
        <end position="108"/>
    </location>
</feature>
<feature type="compositionally biased region" description="Polar residues" evidence="1">
    <location>
        <begin position="1"/>
        <end position="10"/>
    </location>
</feature>
<feature type="compositionally biased region" description="Low complexity" evidence="1">
    <location>
        <begin position="146"/>
        <end position="157"/>
    </location>
</feature>
<feature type="region of interest" description="Disordered" evidence="1">
    <location>
        <begin position="146"/>
        <end position="179"/>
    </location>
</feature>
<feature type="region of interest" description="Disordered" evidence="1">
    <location>
        <begin position="1"/>
        <end position="132"/>
    </location>
</feature>
<organism evidence="2 3">
    <name type="scientific">Telluria antibiotica</name>
    <dbReference type="NCBI Taxonomy" id="2717319"/>
    <lineage>
        <taxon>Bacteria</taxon>
        <taxon>Pseudomonadati</taxon>
        <taxon>Pseudomonadota</taxon>
        <taxon>Betaproteobacteria</taxon>
        <taxon>Burkholderiales</taxon>
        <taxon>Oxalobacteraceae</taxon>
        <taxon>Telluria group</taxon>
        <taxon>Telluria</taxon>
    </lineage>
</organism>
<evidence type="ECO:0000256" key="1">
    <source>
        <dbReference type="SAM" id="MobiDB-lite"/>
    </source>
</evidence>
<reference evidence="2 3" key="1">
    <citation type="submission" date="2020-03" db="EMBL/GenBank/DDBJ databases">
        <title>Genome sequence of strain Massilia sp. TW-1.</title>
        <authorList>
            <person name="Chaudhary D.K."/>
        </authorList>
    </citation>
    <scope>NUCLEOTIDE SEQUENCE [LARGE SCALE GENOMIC DNA]</scope>
    <source>
        <strain evidence="2 3">TW-1</strain>
    </source>
</reference>
<evidence type="ECO:0000313" key="3">
    <source>
        <dbReference type="Proteomes" id="UP000716322"/>
    </source>
</evidence>
<feature type="compositionally biased region" description="Low complexity" evidence="1">
    <location>
        <begin position="21"/>
        <end position="41"/>
    </location>
</feature>
<evidence type="ECO:0008006" key="4">
    <source>
        <dbReference type="Google" id="ProtNLM"/>
    </source>
</evidence>
<protein>
    <recommendedName>
        <fullName evidence="4">Type III effector protein</fullName>
    </recommendedName>
</protein>
<evidence type="ECO:0000313" key="2">
    <source>
        <dbReference type="EMBL" id="NIA55935.1"/>
    </source>
</evidence>
<proteinExistence type="predicted"/>
<comment type="caution">
    <text evidence="2">The sequence shown here is derived from an EMBL/GenBank/DDBJ whole genome shotgun (WGS) entry which is preliminary data.</text>
</comment>
<feature type="compositionally biased region" description="Pro residues" evidence="1">
    <location>
        <begin position="158"/>
        <end position="178"/>
    </location>
</feature>
<sequence>MIRTGSTSQIVPYHVDDHATTETPSTTPAAAPRARRGSAPAQLNRLPTLAQLMRSDSSDSGNRSNRSSAAVHPTPPAVSEIEEVAETHPAPPPPPPAAAPGAGATPRRPTVDDVAHTMRNPAPKHVGTQTSSLFTRVRTRPAKGVQLPQTGPALAPAQLPPRMRPAPPPPAPGQPLPKGPLGADRNNYLKTMRTVVKQIAPEVPAPAKTGKPAEPMAALHDEVALKDHVWNMFAHPRNQMQSAARLTVLIDHLMPALAGPAAPSGSHLPADPPATSFPFTQHLLVGEHLAQACARDPERATAALATLCSGPQVDAMLHALKSGTLEGAGVDALRTAAGLASTHAGFQALLKMMQPPPAPERQAGMQRLLTAAAKVSEELKLVHGDPLAQAGMHATLKVATGAPATLAETVLAVELRMHAAPAVEGASPYAALPPADKAAVFAWKQGFRESGPGTDLSKLQGRLAKFGKYVARAAKHDKNSAVKLDVRKPATAVPFVKAQAKLAMAGVHNAFGRKKSPIDPLRSMGVNNAAQGHPDDNMTALDKHVGTAMTTLSEHLAAHLPRTGADADAHALATPGTPLAPAVERGALLHYVTATMEQTRPLGHVLDKNALMQVALDIAARHGVPESGVQALAAKLTHWEGKSVTLENVRAWAKEGGLHESEPAPEGSPTANRETAFGAAMRKAATLVDPANTKPADLTPEGVQAFVRTFMQEHQWGAAVTASSGGTLGVNTNAVSIALKKASEQFTAALSGWTVKASVTPVADVRVLHANNAVFSFGTSHHGAEVFLGTQRQVAGGLGGGIATSLRKGFSKFGLQGGGAATVTPLAGDTTRVRGVMVRTMREENPNGEGWNAGKSRDEMVKFIDTMFALAKGPDGAKLDPARTWEHLASEFLDSDTLSIGWQSQSANSLHHTATGSVNARAVGIASDKPFESAGVSAAASITADLTSKAMNRRTETTGDHRMIRNNELSRFQVNATVSGSTVVPTIPLAGGSGTFAPGTTTDPTSETLNRPIPMFGKQMNLSLVDKGVNTTFRALVDNGRLSETYTLREVDYRDAAQFKAMVAEPGRHEQLERVFVAAHGPEEGPQEMQKFMSRVENWAGPGQRYAVRSRLRADVRKGLDESAALASVIHARNPDDPRLAQISQHMMARLSDEHSWVPMQMQAIESQSAADVRGLNFGVVSMASRTVNTDRELYATAAPPDVVRAWARQPAPHAPSSDHEPGAV</sequence>